<dbReference type="PROSITE" id="PS51420">
    <property type="entry name" value="RHO"/>
    <property type="match status" value="1"/>
</dbReference>
<dbReference type="GO" id="GO:0005525">
    <property type="term" value="F:GTP binding"/>
    <property type="evidence" value="ECO:0007669"/>
    <property type="project" value="UniProtKB-KW"/>
</dbReference>
<dbReference type="GO" id="GO:0012505">
    <property type="term" value="C:endomembrane system"/>
    <property type="evidence" value="ECO:0007669"/>
    <property type="project" value="UniProtKB-SubCell"/>
</dbReference>
<dbReference type="SMART" id="SM00174">
    <property type="entry name" value="RHO"/>
    <property type="match status" value="1"/>
</dbReference>
<dbReference type="CDD" id="cd17073">
    <property type="entry name" value="KHA"/>
    <property type="match status" value="1"/>
</dbReference>
<evidence type="ECO:0000313" key="11">
    <source>
        <dbReference type="EMBL" id="LAC26318.1"/>
    </source>
</evidence>
<dbReference type="CDD" id="cd00876">
    <property type="entry name" value="Ras"/>
    <property type="match status" value="1"/>
</dbReference>
<dbReference type="EMBL" id="IACT01007199">
    <property type="protein sequence ID" value="LAC26318.1"/>
    <property type="molecule type" value="mRNA"/>
</dbReference>
<keyword evidence="5" id="KW-0378">Hydrolase</keyword>
<evidence type="ECO:0000256" key="5">
    <source>
        <dbReference type="ARBA" id="ARBA00022801"/>
    </source>
</evidence>
<keyword evidence="6" id="KW-0342">GTP-binding</keyword>
<dbReference type="PROSITE" id="PS51421">
    <property type="entry name" value="RAS"/>
    <property type="match status" value="1"/>
</dbReference>
<dbReference type="InterPro" id="IPR005225">
    <property type="entry name" value="Small_GTP-bd"/>
</dbReference>
<dbReference type="PRINTS" id="PR00449">
    <property type="entry name" value="RASTRNSFRMNG"/>
</dbReference>
<dbReference type="SUPFAM" id="SSF89837">
    <property type="entry name" value="Doublecortin (DC)"/>
    <property type="match status" value="1"/>
</dbReference>
<comment type="subcellular location">
    <subcellularLocation>
        <location evidence="1">Cell membrane</location>
    </subcellularLocation>
    <subcellularLocation>
        <location evidence="9">Endomembrane system</location>
        <topology evidence="9">Lipid-anchor</topology>
        <orientation evidence="9">Cytoplasmic side</orientation>
    </subcellularLocation>
</comment>
<dbReference type="InterPro" id="IPR020849">
    <property type="entry name" value="Small_GTPase_Ras-type"/>
</dbReference>
<organism evidence="11">
    <name type="scientific">Hirondellea gigas</name>
    <dbReference type="NCBI Taxonomy" id="1518452"/>
    <lineage>
        <taxon>Eukaryota</taxon>
        <taxon>Metazoa</taxon>
        <taxon>Ecdysozoa</taxon>
        <taxon>Arthropoda</taxon>
        <taxon>Crustacea</taxon>
        <taxon>Multicrustacea</taxon>
        <taxon>Malacostraca</taxon>
        <taxon>Eumalacostraca</taxon>
        <taxon>Peracarida</taxon>
        <taxon>Amphipoda</taxon>
        <taxon>Amphilochidea</taxon>
        <taxon>Lysianassida</taxon>
        <taxon>Lysianassidira</taxon>
        <taxon>Lysianassoidea</taxon>
        <taxon>Lysianassidae</taxon>
        <taxon>Hirondellea</taxon>
    </lineage>
</organism>
<sequence>MAERKRCTIFDNKNPSDGKVVLLPNHATMKTFLKLSSEKLGFTARRLFTENGAEIDDVLLIRDDDIVFVSRGEQFAATKTSELSVFQIAVMGPGAVGKSAMTLQYVQGVFVMDYDPTIEDAYRKPVEIDGHSCMLDILDTAGQEDYTALRSTWMRERDGFLLVFSVSDRSSFEALHPFHEQLEETHEDIMPPLILVGNKADTNPEDREVSISDAEALADQWDCYCYIETSAKTGQNIDRCFANLIRAIRKRKSGVGNQKPAPKPSWWTVCGIL</sequence>
<evidence type="ECO:0000256" key="3">
    <source>
        <dbReference type="ARBA" id="ARBA00022481"/>
    </source>
</evidence>
<protein>
    <submittedName>
        <fullName evidence="11">Ras-like protein</fullName>
    </submittedName>
</protein>
<dbReference type="InterPro" id="IPR001806">
    <property type="entry name" value="Small_GTPase"/>
</dbReference>
<proteinExistence type="evidence at transcript level"/>
<evidence type="ECO:0000256" key="8">
    <source>
        <dbReference type="ARBA" id="ARBA00023288"/>
    </source>
</evidence>
<keyword evidence="2" id="KW-1003">Cell membrane</keyword>
<evidence type="ECO:0000256" key="2">
    <source>
        <dbReference type="ARBA" id="ARBA00022475"/>
    </source>
</evidence>
<dbReference type="GO" id="GO:0005886">
    <property type="term" value="C:plasma membrane"/>
    <property type="evidence" value="ECO:0007669"/>
    <property type="project" value="UniProtKB-SubCell"/>
</dbReference>
<dbReference type="Gene3D" id="3.10.20.230">
    <property type="entry name" value="Doublecortin domain"/>
    <property type="match status" value="1"/>
</dbReference>
<dbReference type="Gene3D" id="3.40.50.300">
    <property type="entry name" value="P-loop containing nucleotide triphosphate hydrolases"/>
    <property type="match status" value="1"/>
</dbReference>
<dbReference type="InterPro" id="IPR021789">
    <property type="entry name" value="KHA_dom"/>
</dbReference>
<dbReference type="InterPro" id="IPR036572">
    <property type="entry name" value="Doublecortin_dom_sf"/>
</dbReference>
<dbReference type="PROSITE" id="PS51419">
    <property type="entry name" value="RAB"/>
    <property type="match status" value="1"/>
</dbReference>
<evidence type="ECO:0000256" key="7">
    <source>
        <dbReference type="ARBA" id="ARBA00023136"/>
    </source>
</evidence>
<dbReference type="PROSITE" id="PS51490">
    <property type="entry name" value="KHA"/>
    <property type="match status" value="1"/>
</dbReference>
<keyword evidence="7" id="KW-0472">Membrane</keyword>
<keyword evidence="4" id="KW-0547">Nucleotide-binding</keyword>
<dbReference type="SMART" id="SM00175">
    <property type="entry name" value="RAB"/>
    <property type="match status" value="1"/>
</dbReference>
<evidence type="ECO:0000259" key="10">
    <source>
        <dbReference type="PROSITE" id="PS51490"/>
    </source>
</evidence>
<dbReference type="SMART" id="SM00173">
    <property type="entry name" value="RAS"/>
    <property type="match status" value="1"/>
</dbReference>
<dbReference type="PANTHER" id="PTHR24070">
    <property type="entry name" value="RAS, DI-RAS, AND RHEB FAMILY MEMBERS OF SMALL GTPASE SUPERFAMILY"/>
    <property type="match status" value="1"/>
</dbReference>
<dbReference type="Pfam" id="PF11834">
    <property type="entry name" value="KHA"/>
    <property type="match status" value="1"/>
</dbReference>
<dbReference type="FunFam" id="3.40.50.300:FF:001763">
    <property type="entry name" value="Ras family gtpase"/>
    <property type="match status" value="1"/>
</dbReference>
<feature type="domain" description="KHA" evidence="10">
    <location>
        <begin position="6"/>
        <end position="87"/>
    </location>
</feature>
<name>A0A6A7G5G3_9CRUS</name>
<dbReference type="GO" id="GO:0003924">
    <property type="term" value="F:GTPase activity"/>
    <property type="evidence" value="ECO:0007669"/>
    <property type="project" value="InterPro"/>
</dbReference>
<dbReference type="GO" id="GO:0061118">
    <property type="term" value="P:regulation of positive chemotaxis to cAMP"/>
    <property type="evidence" value="ECO:0007669"/>
    <property type="project" value="UniProtKB-ARBA"/>
</dbReference>
<evidence type="ECO:0000256" key="6">
    <source>
        <dbReference type="ARBA" id="ARBA00023134"/>
    </source>
</evidence>
<reference evidence="11" key="1">
    <citation type="submission" date="2017-11" db="EMBL/GenBank/DDBJ databases">
        <title>The sensing device of the deep-sea amphipod.</title>
        <authorList>
            <person name="Kobayashi H."/>
            <person name="Nagahama T."/>
            <person name="Arai W."/>
            <person name="Sasagawa Y."/>
            <person name="Umeda M."/>
            <person name="Hayashi T."/>
            <person name="Nikaido I."/>
            <person name="Watanabe H."/>
            <person name="Oguri K."/>
            <person name="Kitazato H."/>
            <person name="Fujioka K."/>
            <person name="Kido Y."/>
            <person name="Takami H."/>
        </authorList>
    </citation>
    <scope>NUCLEOTIDE SEQUENCE</scope>
    <source>
        <tissue evidence="11">Whole body</tissue>
    </source>
</reference>
<evidence type="ECO:0000256" key="1">
    <source>
        <dbReference type="ARBA" id="ARBA00004236"/>
    </source>
</evidence>
<accession>A0A6A7G5G3</accession>
<dbReference type="SUPFAM" id="SSF52540">
    <property type="entry name" value="P-loop containing nucleoside triphosphate hydrolases"/>
    <property type="match status" value="1"/>
</dbReference>
<dbReference type="AlphaFoldDB" id="A0A6A7G5G3"/>
<evidence type="ECO:0000256" key="4">
    <source>
        <dbReference type="ARBA" id="ARBA00022741"/>
    </source>
</evidence>
<evidence type="ECO:0000256" key="9">
    <source>
        <dbReference type="ARBA" id="ARBA00046278"/>
    </source>
</evidence>
<keyword evidence="3" id="KW-0488">Methylation</keyword>
<dbReference type="Pfam" id="PF00071">
    <property type="entry name" value="Ras"/>
    <property type="match status" value="1"/>
</dbReference>
<keyword evidence="8" id="KW-0449">Lipoprotein</keyword>
<dbReference type="NCBIfam" id="TIGR00231">
    <property type="entry name" value="small_GTP"/>
    <property type="match status" value="1"/>
</dbReference>
<dbReference type="GO" id="GO:0035556">
    <property type="term" value="P:intracellular signal transduction"/>
    <property type="evidence" value="ECO:0007669"/>
    <property type="project" value="InterPro"/>
</dbReference>
<dbReference type="InterPro" id="IPR027417">
    <property type="entry name" value="P-loop_NTPase"/>
</dbReference>